<sequence>MVDIDASPEDICREILSAEHVFSSSLHGIVFSHALERPVTFVQPIHESLLKFKDYYSSIGIDLPKPLEGFEGKFMSGVGLSPVTLNYMEEDFLMPGPEYLKSAGVMVR</sequence>
<keyword evidence="3" id="KW-1185">Reference proteome</keyword>
<evidence type="ECO:0000259" key="1">
    <source>
        <dbReference type="Pfam" id="PF04230"/>
    </source>
</evidence>
<organism evidence="2 3">
    <name type="scientific">Modicisalibacter zincidurans</name>
    <dbReference type="NCBI Taxonomy" id="1178777"/>
    <lineage>
        <taxon>Bacteria</taxon>
        <taxon>Pseudomonadati</taxon>
        <taxon>Pseudomonadota</taxon>
        <taxon>Gammaproteobacteria</taxon>
        <taxon>Oceanospirillales</taxon>
        <taxon>Halomonadaceae</taxon>
        <taxon>Modicisalibacter</taxon>
    </lineage>
</organism>
<evidence type="ECO:0000313" key="3">
    <source>
        <dbReference type="Proteomes" id="UP001500074"/>
    </source>
</evidence>
<comment type="caution">
    <text evidence="2">The sequence shown here is derived from an EMBL/GenBank/DDBJ whole genome shotgun (WGS) entry which is preliminary data.</text>
</comment>
<feature type="domain" description="Polysaccharide pyruvyl transferase" evidence="1">
    <location>
        <begin position="2"/>
        <end position="42"/>
    </location>
</feature>
<protein>
    <recommendedName>
        <fullName evidence="1">Polysaccharide pyruvyl transferase domain-containing protein</fullName>
    </recommendedName>
</protein>
<dbReference type="InterPro" id="IPR007345">
    <property type="entry name" value="Polysacch_pyruvyl_Trfase"/>
</dbReference>
<gene>
    <name evidence="2" type="ORF">GCM10023342_14800</name>
</gene>
<accession>A0ABP9RBW0</accession>
<reference evidence="3" key="1">
    <citation type="journal article" date="2019" name="Int. J. Syst. Evol. Microbiol.">
        <title>The Global Catalogue of Microorganisms (GCM) 10K type strain sequencing project: providing services to taxonomists for standard genome sequencing and annotation.</title>
        <authorList>
            <consortium name="The Broad Institute Genomics Platform"/>
            <consortium name="The Broad Institute Genome Sequencing Center for Infectious Disease"/>
            <person name="Wu L."/>
            <person name="Ma J."/>
        </authorList>
    </citation>
    <scope>NUCLEOTIDE SEQUENCE [LARGE SCALE GENOMIC DNA]</scope>
    <source>
        <strain evidence="3">JCM 18472</strain>
    </source>
</reference>
<dbReference type="EMBL" id="BAABKI010000017">
    <property type="protein sequence ID" value="GAA5174259.1"/>
    <property type="molecule type" value="Genomic_DNA"/>
</dbReference>
<name>A0ABP9RBW0_9GAMM</name>
<dbReference type="Pfam" id="PF04230">
    <property type="entry name" value="PS_pyruv_trans"/>
    <property type="match status" value="1"/>
</dbReference>
<evidence type="ECO:0000313" key="2">
    <source>
        <dbReference type="EMBL" id="GAA5174259.1"/>
    </source>
</evidence>
<proteinExistence type="predicted"/>
<dbReference type="Proteomes" id="UP001500074">
    <property type="component" value="Unassembled WGS sequence"/>
</dbReference>